<evidence type="ECO:0000313" key="3">
    <source>
        <dbReference type="RefSeq" id="XP_022819193.1"/>
    </source>
</evidence>
<dbReference type="RefSeq" id="XP_022834941.1">
    <property type="nucleotide sequence ID" value="XM_022979173.1"/>
</dbReference>
<protein>
    <submittedName>
        <fullName evidence="3 4">PiggyBac transposable element-derived protein 4-like</fullName>
    </submittedName>
</protein>
<keyword evidence="2" id="KW-1185">Reference proteome</keyword>
<reference evidence="3 4" key="1">
    <citation type="submission" date="2025-04" db="UniProtKB">
        <authorList>
            <consortium name="RefSeq"/>
        </authorList>
    </citation>
    <scope>IDENTIFICATION</scope>
    <source>
        <strain evidence="3 4">Ishihara</strain>
        <tissue evidence="3 4">Whole body</tissue>
    </source>
</reference>
<dbReference type="KEGG" id="sliu:111351486"/>
<dbReference type="AlphaFoldDB" id="A0A9J7EU42"/>
<name>A0A9J7EU42_SPOLT</name>
<proteinExistence type="predicted"/>
<evidence type="ECO:0000313" key="2">
    <source>
        <dbReference type="Proteomes" id="UP000301870"/>
    </source>
</evidence>
<dbReference type="Pfam" id="PF13843">
    <property type="entry name" value="DDE_Tnp_1_7"/>
    <property type="match status" value="1"/>
</dbReference>
<gene>
    <name evidence="4" type="primary">LOC111362499</name>
    <name evidence="3" type="synonym">LOC111351486</name>
</gene>
<dbReference type="InterPro" id="IPR029526">
    <property type="entry name" value="PGBD"/>
</dbReference>
<dbReference type="PANTHER" id="PTHR46599:SF3">
    <property type="entry name" value="PIGGYBAC TRANSPOSABLE ELEMENT-DERIVED PROTEIN 4"/>
    <property type="match status" value="1"/>
</dbReference>
<dbReference type="RefSeq" id="XP_022819193.1">
    <property type="nucleotide sequence ID" value="XM_022963425.1"/>
</dbReference>
<feature type="domain" description="PiggyBac transposable element-derived protein" evidence="1">
    <location>
        <begin position="213"/>
        <end position="579"/>
    </location>
</feature>
<accession>A0A9J7EU42</accession>
<evidence type="ECO:0000313" key="4">
    <source>
        <dbReference type="RefSeq" id="XP_022834941.1"/>
    </source>
</evidence>
<dbReference type="KEGG" id="sliu:111362499"/>
<dbReference type="GeneID" id="111362499"/>
<dbReference type="OrthoDB" id="75807at2759"/>
<evidence type="ECO:0000259" key="1">
    <source>
        <dbReference type="Pfam" id="PF13843"/>
    </source>
</evidence>
<dbReference type="Proteomes" id="UP000301870">
    <property type="component" value="Chromosome 13"/>
</dbReference>
<dbReference type="PANTHER" id="PTHR46599">
    <property type="entry name" value="PIGGYBAC TRANSPOSABLE ELEMENT-DERIVED PROTEIN 4"/>
    <property type="match status" value="1"/>
</dbReference>
<organism evidence="2 4">
    <name type="scientific">Spodoptera litura</name>
    <name type="common">Asian cotton leafworm</name>
    <dbReference type="NCBI Taxonomy" id="69820"/>
    <lineage>
        <taxon>Eukaryota</taxon>
        <taxon>Metazoa</taxon>
        <taxon>Ecdysozoa</taxon>
        <taxon>Arthropoda</taxon>
        <taxon>Hexapoda</taxon>
        <taxon>Insecta</taxon>
        <taxon>Pterygota</taxon>
        <taxon>Neoptera</taxon>
        <taxon>Endopterygota</taxon>
        <taxon>Lepidoptera</taxon>
        <taxon>Glossata</taxon>
        <taxon>Ditrysia</taxon>
        <taxon>Noctuoidea</taxon>
        <taxon>Noctuidae</taxon>
        <taxon>Amphipyrinae</taxon>
        <taxon>Spodoptera</taxon>
    </lineage>
</organism>
<sequence>MPGINVGMIEELPAGSPLEVPLHPPKRRRYVPEAAVPSTSGIWSSTPTDDAGVVMNSDVAEGSVAGGNLIQEQSVAHTCDDPPSPSVFVECSTSITPRARGMYGPHRRLQDNEIEDFLNYGSEEEEDGADNEVMIPRTLQMFFEPEEDTNEEAEAAGRIDVEQLSTLVPGVANGPSSLYDFTWRSYPTEPISPAERREKFVGDSGPTIERTTDPYEIFTRIWDHSIMGHIVTQTNLYAQEYASHLLDTGLMGPHSRITRWKDVTLDELYVYFAIVLAMGVLVKSKMEEYWCRDGNIFSTPHFAAYMPLFRFQLINRCLHFNDNRLLMPDLLPKEAKLFKIKPIVTHLNSAFSKLFNLYQNVALDESLTQWKGWLNIKQYIPNKKSAVGIKTYEVCDSRTGYLWRFEVHTGAESPSTENDRIIVGSIPNLVLRLLDGLEHSGRTIWMDNYYNSPSLARVLKTLGLDCVGTLRTNRQFVPNEIVALKQGNMRVGQVCGCTSGDVDLMVWRDQNKVAMISTYHGVAVSDGKPTIVKDYNICMGGVDRKDQMLSTYPVERKRTMVWYKKFFKRLLNVSVLNAYIISKCFDESVDHRDFRTDLIKAILQKHSQPLQSVSVAPLLSLAGPKLSPEVIAHFPTWLPTLPNGFGRQKRQCAVCKKRTYQFCKQCNVALCFDPERDCCYIQYHS</sequence>